<dbReference type="Pfam" id="PF01031">
    <property type="entry name" value="Dynamin_M"/>
    <property type="match status" value="1"/>
</dbReference>
<dbReference type="InParanoid" id="E4XIF2"/>
<dbReference type="PROSITE" id="PS51718">
    <property type="entry name" value="G_DYNAMIN_2"/>
    <property type="match status" value="1"/>
</dbReference>
<feature type="domain" description="Dynamin-type G" evidence="4">
    <location>
        <begin position="23"/>
        <end position="291"/>
    </location>
</feature>
<dbReference type="InterPro" id="IPR020850">
    <property type="entry name" value="GED_dom"/>
</dbReference>
<dbReference type="InterPro" id="IPR022812">
    <property type="entry name" value="Dynamin"/>
</dbReference>
<evidence type="ECO:0000256" key="1">
    <source>
        <dbReference type="ARBA" id="ARBA00022741"/>
    </source>
</evidence>
<dbReference type="CDD" id="cd08771">
    <property type="entry name" value="DLP_1"/>
    <property type="match status" value="1"/>
</dbReference>
<protein>
    <recommendedName>
        <fullName evidence="7">Dynamin GTPase</fullName>
    </recommendedName>
</protein>
<name>E4XIF2_OIKDI</name>
<dbReference type="InterPro" id="IPR003130">
    <property type="entry name" value="GED"/>
</dbReference>
<dbReference type="GO" id="GO:0000266">
    <property type="term" value="P:mitochondrial fission"/>
    <property type="evidence" value="ECO:0007669"/>
    <property type="project" value="TreeGrafter"/>
</dbReference>
<dbReference type="GO" id="GO:0005874">
    <property type="term" value="C:microtubule"/>
    <property type="evidence" value="ECO:0007669"/>
    <property type="project" value="TreeGrafter"/>
</dbReference>
<dbReference type="InterPro" id="IPR027417">
    <property type="entry name" value="P-loop_NTPase"/>
</dbReference>
<feature type="domain" description="GED" evidence="3">
    <location>
        <begin position="504"/>
        <end position="600"/>
    </location>
</feature>
<dbReference type="GO" id="GO:0048312">
    <property type="term" value="P:intracellular distribution of mitochondria"/>
    <property type="evidence" value="ECO:0007669"/>
    <property type="project" value="TreeGrafter"/>
</dbReference>
<dbReference type="FunCoup" id="E4XIF2">
    <property type="interactions" value="856"/>
</dbReference>
<organism evidence="5 6">
    <name type="scientific">Oikopleura dioica</name>
    <name type="common">Tunicate</name>
    <dbReference type="NCBI Taxonomy" id="34765"/>
    <lineage>
        <taxon>Eukaryota</taxon>
        <taxon>Metazoa</taxon>
        <taxon>Chordata</taxon>
        <taxon>Tunicata</taxon>
        <taxon>Appendicularia</taxon>
        <taxon>Copelata</taxon>
        <taxon>Oikopleuridae</taxon>
        <taxon>Oikopleura</taxon>
    </lineage>
</organism>
<dbReference type="InterPro" id="IPR045063">
    <property type="entry name" value="Dynamin_N"/>
</dbReference>
<accession>E4XIF2</accession>
<dbReference type="SMART" id="SM00053">
    <property type="entry name" value="DYNc"/>
    <property type="match status" value="1"/>
</dbReference>
<gene>
    <name evidence="5" type="ORF">GSOID_T00012373001</name>
</gene>
<dbReference type="AlphaFoldDB" id="E4XIF2"/>
<keyword evidence="1" id="KW-0547">Nucleotide-binding</keyword>
<dbReference type="OrthoDB" id="5061070at2759"/>
<evidence type="ECO:0000313" key="6">
    <source>
        <dbReference type="Proteomes" id="UP000001307"/>
    </source>
</evidence>
<dbReference type="InterPro" id="IPR001401">
    <property type="entry name" value="Dynamin_GTPase"/>
</dbReference>
<dbReference type="GO" id="GO:0008017">
    <property type="term" value="F:microtubule binding"/>
    <property type="evidence" value="ECO:0007669"/>
    <property type="project" value="TreeGrafter"/>
</dbReference>
<dbReference type="GO" id="GO:0016559">
    <property type="term" value="P:peroxisome fission"/>
    <property type="evidence" value="ECO:0007669"/>
    <property type="project" value="TreeGrafter"/>
</dbReference>
<sequence>MDVLIRMMSRIDDVLETVGSGDVVSLPQIVAIGSQSSGKSSVLENIVGRDFIPRNSGVCTRRPLKLDLIKVDRTQEIEWAVFSHMPDKIFTDWTEVGLEIVRDTERLCGTNKSICDTQIGLRVFSPHVVSLTLIDLPGITRVPVGDQPEDIEDQIVNMVCKYIQRPNTLILAVTAANVDFATSEAIKLARRVDPSGRRTLAVLTKIDLMDRGTDAMDVIMGRVLPVKLGIVGIICRSQADLNKKTTIREALEKEKKFFRSKYPSVAARSGSAYLRRSLSKLLVEHIRATLPDLTMKISLLRRQFQSQLANYGEPVKDFSGNEVKSSAIDIIDGAGYFTTDELAGGARINFIFHDTFGSTLAQVNPLDGIAPVEILTSIRNSSGTSSAVFMPDRSFCTLVKKQILRLEEPSIRCIELVQEELKRIINDALSAEYQRFPRLSNKLRDAVISSIEMRTAPAKEFISNFIKNEVSYINCKHPDFLGAKKSAISKMTGDSEHGSEKRECAIVEFLIQCYFNIVRKSIQDHVPKVIMNFIVNAVKDTLQGFLVTTIYKMESGSERNMKELLAESEFIAQQREELTHMLKAYSQAETILQSVRNETNTL</sequence>
<reference evidence="5 6" key="1">
    <citation type="journal article" date="2010" name="Science">
        <title>Plasticity of animal genome architecture unmasked by rapid evolution of a pelagic tunicate.</title>
        <authorList>
            <person name="Denoeud F."/>
            <person name="Henriet S."/>
            <person name="Mungpakdee S."/>
            <person name="Aury J.M."/>
            <person name="Da Silva C."/>
            <person name="Brinkmann H."/>
            <person name="Mikhaleva J."/>
            <person name="Olsen L.C."/>
            <person name="Jubin C."/>
            <person name="Canestro C."/>
            <person name="Bouquet J.M."/>
            <person name="Danks G."/>
            <person name="Poulain J."/>
            <person name="Campsteijn C."/>
            <person name="Adamski M."/>
            <person name="Cross I."/>
            <person name="Yadetie F."/>
            <person name="Muffato M."/>
            <person name="Louis A."/>
            <person name="Butcher S."/>
            <person name="Tsagkogeorga G."/>
            <person name="Konrad A."/>
            <person name="Singh S."/>
            <person name="Jensen M.F."/>
            <person name="Cong E.H."/>
            <person name="Eikeseth-Otteraa H."/>
            <person name="Noel B."/>
            <person name="Anthouard V."/>
            <person name="Porcel B.M."/>
            <person name="Kachouri-Lafond R."/>
            <person name="Nishino A."/>
            <person name="Ugolini M."/>
            <person name="Chourrout P."/>
            <person name="Nishida H."/>
            <person name="Aasland R."/>
            <person name="Huzurbazar S."/>
            <person name="Westhof E."/>
            <person name="Delsuc F."/>
            <person name="Lehrach H."/>
            <person name="Reinhardt R."/>
            <person name="Weissenbach J."/>
            <person name="Roy S.W."/>
            <person name="Artiguenave F."/>
            <person name="Postlethwait J.H."/>
            <person name="Manak J.R."/>
            <person name="Thompson E.M."/>
            <person name="Jaillon O."/>
            <person name="Du Pasquier L."/>
            <person name="Boudinot P."/>
            <person name="Liberles D.A."/>
            <person name="Volff J.N."/>
            <person name="Philippe H."/>
            <person name="Lenhard B."/>
            <person name="Roest Crollius H."/>
            <person name="Wincker P."/>
            <person name="Chourrout D."/>
        </authorList>
    </citation>
    <scope>NUCLEOTIDE SEQUENCE [LARGE SCALE GENOMIC DNA]</scope>
</reference>
<dbReference type="PANTHER" id="PTHR11566:SF21">
    <property type="entry name" value="DYNAMIN RELATED PROTEIN 1, ISOFORM A"/>
    <property type="match status" value="1"/>
</dbReference>
<keyword evidence="6" id="KW-1185">Reference proteome</keyword>
<dbReference type="Proteomes" id="UP000001307">
    <property type="component" value="Unassembled WGS sequence"/>
</dbReference>
<dbReference type="SUPFAM" id="SSF52540">
    <property type="entry name" value="P-loop containing nucleoside triphosphate hydrolases"/>
    <property type="match status" value="1"/>
</dbReference>
<evidence type="ECO:0000313" key="5">
    <source>
        <dbReference type="EMBL" id="CBY10353.1"/>
    </source>
</evidence>
<evidence type="ECO:0000256" key="2">
    <source>
        <dbReference type="ARBA" id="ARBA00023134"/>
    </source>
</evidence>
<dbReference type="GO" id="GO:0003924">
    <property type="term" value="F:GTPase activity"/>
    <property type="evidence" value="ECO:0007669"/>
    <property type="project" value="InterPro"/>
</dbReference>
<dbReference type="InterPro" id="IPR000375">
    <property type="entry name" value="Dynamin_stalk"/>
</dbReference>
<dbReference type="GO" id="GO:0016020">
    <property type="term" value="C:membrane"/>
    <property type="evidence" value="ECO:0007669"/>
    <property type="project" value="TreeGrafter"/>
</dbReference>
<dbReference type="Gene3D" id="1.20.120.1240">
    <property type="entry name" value="Dynamin, middle domain"/>
    <property type="match status" value="1"/>
</dbReference>
<dbReference type="PRINTS" id="PR00195">
    <property type="entry name" value="DYNAMIN"/>
</dbReference>
<keyword evidence="2" id="KW-0342">GTP-binding</keyword>
<dbReference type="PANTHER" id="PTHR11566">
    <property type="entry name" value="DYNAMIN"/>
    <property type="match status" value="1"/>
</dbReference>
<proteinExistence type="predicted"/>
<dbReference type="GO" id="GO:0005525">
    <property type="term" value="F:GTP binding"/>
    <property type="evidence" value="ECO:0007669"/>
    <property type="project" value="InterPro"/>
</dbReference>
<dbReference type="EMBL" id="FN653055">
    <property type="protein sequence ID" value="CBY10353.1"/>
    <property type="molecule type" value="Genomic_DNA"/>
</dbReference>
<evidence type="ECO:0008006" key="7">
    <source>
        <dbReference type="Google" id="ProtNLM"/>
    </source>
</evidence>
<evidence type="ECO:0000259" key="4">
    <source>
        <dbReference type="PROSITE" id="PS51718"/>
    </source>
</evidence>
<dbReference type="PROSITE" id="PS51388">
    <property type="entry name" value="GED"/>
    <property type="match status" value="1"/>
</dbReference>
<dbReference type="InterPro" id="IPR030381">
    <property type="entry name" value="G_DYNAMIN_dom"/>
</dbReference>
<dbReference type="GO" id="GO:0005739">
    <property type="term" value="C:mitochondrion"/>
    <property type="evidence" value="ECO:0007669"/>
    <property type="project" value="TreeGrafter"/>
</dbReference>
<dbReference type="GO" id="GO:0006897">
    <property type="term" value="P:endocytosis"/>
    <property type="evidence" value="ECO:0007669"/>
    <property type="project" value="TreeGrafter"/>
</dbReference>
<dbReference type="Pfam" id="PF02212">
    <property type="entry name" value="GED"/>
    <property type="match status" value="1"/>
</dbReference>
<evidence type="ECO:0000259" key="3">
    <source>
        <dbReference type="PROSITE" id="PS51388"/>
    </source>
</evidence>
<dbReference type="Gene3D" id="3.40.50.300">
    <property type="entry name" value="P-loop containing nucleotide triphosphate hydrolases"/>
    <property type="match status" value="1"/>
</dbReference>
<dbReference type="Pfam" id="PF00350">
    <property type="entry name" value="Dynamin_N"/>
    <property type="match status" value="1"/>
</dbReference>
<dbReference type="SMART" id="SM00302">
    <property type="entry name" value="GED"/>
    <property type="match status" value="1"/>
</dbReference>